<comment type="caution">
    <text evidence="15">The sequence shown here is derived from an EMBL/GenBank/DDBJ whole genome shotgun (WGS) entry which is preliminary data.</text>
</comment>
<evidence type="ECO:0000256" key="9">
    <source>
        <dbReference type="ARBA" id="ARBA00023125"/>
    </source>
</evidence>
<feature type="binding site" evidence="12">
    <location>
        <position position="552"/>
    </location>
    <ligand>
        <name>Zn(2+)</name>
        <dbReference type="ChEBI" id="CHEBI:29105"/>
        <label>1</label>
    </ligand>
</feature>
<dbReference type="GO" id="GO:0016887">
    <property type="term" value="F:ATP hydrolysis activity"/>
    <property type="evidence" value="ECO:0007669"/>
    <property type="project" value="RHEA"/>
</dbReference>
<keyword evidence="7 12" id="KW-0862">Zinc</keyword>
<comment type="subunit">
    <text evidence="12">Component of the replication restart primosome.</text>
</comment>
<evidence type="ECO:0000256" key="5">
    <source>
        <dbReference type="ARBA" id="ARBA00022801"/>
    </source>
</evidence>
<dbReference type="SUPFAM" id="SSF52540">
    <property type="entry name" value="P-loop containing nucleoside triphosphate hydrolases"/>
    <property type="match status" value="2"/>
</dbReference>
<dbReference type="GO" id="GO:0006302">
    <property type="term" value="P:double-strand break repair"/>
    <property type="evidence" value="ECO:0007669"/>
    <property type="project" value="InterPro"/>
</dbReference>
<dbReference type="Proteomes" id="UP000315525">
    <property type="component" value="Unassembled WGS sequence"/>
</dbReference>
<feature type="binding site" evidence="12">
    <location>
        <position position="524"/>
    </location>
    <ligand>
        <name>Zn(2+)</name>
        <dbReference type="ChEBI" id="CHEBI:29105"/>
        <label>2</label>
    </ligand>
</feature>
<organism evidence="15 16">
    <name type="scientific">candidate division TA06 bacterium</name>
    <dbReference type="NCBI Taxonomy" id="2250710"/>
    <lineage>
        <taxon>Bacteria</taxon>
        <taxon>Bacteria division TA06</taxon>
    </lineage>
</organism>
<feature type="domain" description="Helicase C-terminal" evidence="14">
    <location>
        <begin position="525"/>
        <end position="707"/>
    </location>
</feature>
<feature type="binding site" evidence="12">
    <location>
        <position position="521"/>
    </location>
    <ligand>
        <name>Zn(2+)</name>
        <dbReference type="ChEBI" id="CHEBI:29105"/>
        <label>2</label>
    </ligand>
</feature>
<dbReference type="InterPro" id="IPR014001">
    <property type="entry name" value="Helicase_ATP-bd"/>
</dbReference>
<dbReference type="NCBIfam" id="NF004066">
    <property type="entry name" value="PRK05580.1-3"/>
    <property type="match status" value="1"/>
</dbReference>
<evidence type="ECO:0000313" key="15">
    <source>
        <dbReference type="EMBL" id="TET45039.1"/>
    </source>
</evidence>
<dbReference type="InterPro" id="IPR041236">
    <property type="entry name" value="PriA_C"/>
</dbReference>
<reference evidence="15 16" key="1">
    <citation type="submission" date="2019-03" db="EMBL/GenBank/DDBJ databases">
        <title>Metabolic potential of uncultured bacteria and archaea associated with petroleum seepage in deep-sea sediments.</title>
        <authorList>
            <person name="Dong X."/>
            <person name="Hubert C."/>
        </authorList>
    </citation>
    <scope>NUCLEOTIDE SEQUENCE [LARGE SCALE GENOMIC DNA]</scope>
    <source>
        <strain evidence="15">E44_bin18</strain>
    </source>
</reference>
<feature type="binding site" evidence="12">
    <location>
        <position position="539"/>
    </location>
    <ligand>
        <name>Zn(2+)</name>
        <dbReference type="ChEBI" id="CHEBI:29105"/>
        <label>2</label>
    </ligand>
</feature>
<dbReference type="Pfam" id="PF00271">
    <property type="entry name" value="Helicase_C"/>
    <property type="match status" value="1"/>
</dbReference>
<keyword evidence="3 12" id="KW-0479">Metal-binding</keyword>
<dbReference type="Pfam" id="PF18319">
    <property type="entry name" value="Zn_ribbon_PriA"/>
    <property type="match status" value="1"/>
</dbReference>
<accession>A0A523URM9</accession>
<dbReference type="InterPro" id="IPR011545">
    <property type="entry name" value="DEAD/DEAH_box_helicase_dom"/>
</dbReference>
<dbReference type="PANTHER" id="PTHR30580">
    <property type="entry name" value="PRIMOSOMAL PROTEIN N"/>
    <property type="match status" value="1"/>
</dbReference>
<evidence type="ECO:0000256" key="7">
    <source>
        <dbReference type="ARBA" id="ARBA00022833"/>
    </source>
</evidence>
<keyword evidence="4 12" id="KW-0547">Nucleotide-binding</keyword>
<dbReference type="GO" id="GO:0006310">
    <property type="term" value="P:DNA recombination"/>
    <property type="evidence" value="ECO:0007669"/>
    <property type="project" value="InterPro"/>
</dbReference>
<comment type="catalytic activity">
    <reaction evidence="12">
        <text>Couples ATP hydrolysis with the unwinding of duplex DNA by translocating in the 3'-5' direction.</text>
        <dbReference type="EC" id="5.6.2.4"/>
    </reaction>
</comment>
<dbReference type="GO" id="GO:0008270">
    <property type="term" value="F:zinc ion binding"/>
    <property type="evidence" value="ECO:0007669"/>
    <property type="project" value="UniProtKB-UniRule"/>
</dbReference>
<dbReference type="EC" id="5.6.2.4" evidence="12"/>
<dbReference type="EMBL" id="SOJN01000098">
    <property type="protein sequence ID" value="TET45039.1"/>
    <property type="molecule type" value="Genomic_DNA"/>
</dbReference>
<keyword evidence="10 12" id="KW-0413">Isomerase</keyword>
<evidence type="ECO:0000259" key="14">
    <source>
        <dbReference type="PROSITE" id="PS51194"/>
    </source>
</evidence>
<sequence>MMGKTKYARVVVPIRSDKSFTYLVPDNLKAKIAVGCEVLVDLGRRKVSGFVVDFDTKSVQGIKEIRALVCEKPLFTGDMLKLTRWIADYYMCSWGEALKAAIPAGAGAREKTYVKALKPPLSTFARKEQDILKALAGKEKTSLYRLRQRFPDLDVTTILRRLEAKNAVSLSSSISESSLIPRKEILVTLVNKEDAAERVKDLRKRSPKQSAILEYLTAHEGNATWAELRQALSAQVSSLGALEKKNLIRRSSVLKSTDPTIGLAMEEAPPPKLTHHQAHAFTLVKDYLDRHRYRTMLLYGVTGSGKTEVYMRAASLAVASNSQAIVLVPEISLTPQTASRFIARFGHRVTIVHSRLSARERADVWRGIGEGDFDVVIGPRSAVFAPFPNLGLIVVDEEHEASYKQSDVNPRYNARDVAIMRARIENCLCILGSATPSLESFQNAKKGKYDLAVLPERIDRRPMPQASIVDMREEKDPIFSSALKEGIADRVKRGEQVMLFLNRRGFSRFMLCRDCGHVVKCPNCSVSLTYHQAKDILLCHYCGHSKKAPDACPRCKSTKLLLRGLGTERVEREAGKILPGIRILRMDLDTTRKKHAHRDIYQTFRRHEADVLLGTQMIAKGFDFPEVTLVGVISADTCLNAPDLRSAERTFQLLTQVAGRAGRSVLGGEVIIQTFSPDLDVIQAAASQGYRQFFDVESSERGELDYPPFSRMAKISIRSRDRLLAETTAKKLKKAIERRIRENGSDVTVLGPAPAPVFRLRGNYRYQILLKASGPMVAQKMLSPILAHWLAPRKVKVTVDIDPVEIF</sequence>
<keyword evidence="8 12" id="KW-0067">ATP-binding</keyword>
<dbReference type="Pfam" id="PF17764">
    <property type="entry name" value="PriA_3primeBD"/>
    <property type="match status" value="1"/>
</dbReference>
<dbReference type="GO" id="GO:0005524">
    <property type="term" value="F:ATP binding"/>
    <property type="evidence" value="ECO:0007669"/>
    <property type="project" value="UniProtKB-UniRule"/>
</dbReference>
<dbReference type="InterPro" id="IPR001650">
    <property type="entry name" value="Helicase_C-like"/>
</dbReference>
<dbReference type="Gene3D" id="3.40.50.300">
    <property type="entry name" value="P-loop containing nucleotide triphosphate hydrolases"/>
    <property type="match status" value="2"/>
</dbReference>
<comment type="cofactor">
    <cofactor evidence="12">
        <name>Zn(2+)</name>
        <dbReference type="ChEBI" id="CHEBI:29105"/>
    </cofactor>
    <text evidence="12">Binds 2 zinc ions per subunit.</text>
</comment>
<keyword evidence="6 12" id="KW-0347">Helicase</keyword>
<dbReference type="GO" id="GO:0003677">
    <property type="term" value="F:DNA binding"/>
    <property type="evidence" value="ECO:0007669"/>
    <property type="project" value="UniProtKB-UniRule"/>
</dbReference>
<dbReference type="FunFam" id="3.40.50.300:FF:000489">
    <property type="entry name" value="Primosome assembly protein PriA"/>
    <property type="match status" value="1"/>
</dbReference>
<evidence type="ECO:0000259" key="13">
    <source>
        <dbReference type="PROSITE" id="PS51192"/>
    </source>
</evidence>
<keyword evidence="5 12" id="KW-0378">Hydrolase</keyword>
<evidence type="ECO:0000256" key="4">
    <source>
        <dbReference type="ARBA" id="ARBA00022741"/>
    </source>
</evidence>
<dbReference type="InterPro" id="IPR027417">
    <property type="entry name" value="P-loop_NTPase"/>
</dbReference>
<dbReference type="GO" id="GO:0006270">
    <property type="term" value="P:DNA replication initiation"/>
    <property type="evidence" value="ECO:0007669"/>
    <property type="project" value="TreeGrafter"/>
</dbReference>
<dbReference type="InterPro" id="IPR005259">
    <property type="entry name" value="PriA"/>
</dbReference>
<feature type="domain" description="Helicase ATP-binding" evidence="13">
    <location>
        <begin position="287"/>
        <end position="454"/>
    </location>
</feature>
<dbReference type="FunFam" id="3.40.1440.60:FF:000001">
    <property type="entry name" value="Primosomal protein N"/>
    <property type="match status" value="1"/>
</dbReference>
<feature type="binding site" evidence="12">
    <location>
        <position position="512"/>
    </location>
    <ligand>
        <name>Zn(2+)</name>
        <dbReference type="ChEBI" id="CHEBI:29105"/>
        <label>1</label>
    </ligand>
</feature>
<dbReference type="SMART" id="SM00487">
    <property type="entry name" value="DEXDc"/>
    <property type="match status" value="1"/>
</dbReference>
<dbReference type="GO" id="GO:0006269">
    <property type="term" value="P:DNA replication, synthesis of primer"/>
    <property type="evidence" value="ECO:0007669"/>
    <property type="project" value="UniProtKB-KW"/>
</dbReference>
<evidence type="ECO:0000256" key="6">
    <source>
        <dbReference type="ARBA" id="ARBA00022806"/>
    </source>
</evidence>
<feature type="binding site" evidence="12">
    <location>
        <position position="542"/>
    </location>
    <ligand>
        <name>Zn(2+)</name>
        <dbReference type="ChEBI" id="CHEBI:29105"/>
        <label>2</label>
    </ligand>
</feature>
<keyword evidence="9 12" id="KW-0238">DNA-binding</keyword>
<dbReference type="NCBIfam" id="TIGR00595">
    <property type="entry name" value="priA"/>
    <property type="match status" value="1"/>
</dbReference>
<name>A0A523URM9_UNCT6</name>
<evidence type="ECO:0000256" key="10">
    <source>
        <dbReference type="ARBA" id="ARBA00023235"/>
    </source>
</evidence>
<dbReference type="InterPro" id="IPR042115">
    <property type="entry name" value="PriA_3primeBD_sf"/>
</dbReference>
<keyword evidence="1 12" id="KW-0639">Primosome</keyword>
<dbReference type="Pfam" id="PF00270">
    <property type="entry name" value="DEAD"/>
    <property type="match status" value="1"/>
</dbReference>
<gene>
    <name evidence="12 15" type="primary">priA</name>
    <name evidence="15" type="ORF">E3J62_08650</name>
</gene>
<evidence type="ECO:0000256" key="2">
    <source>
        <dbReference type="ARBA" id="ARBA00022705"/>
    </source>
</evidence>
<dbReference type="Pfam" id="PF18074">
    <property type="entry name" value="PriA_C"/>
    <property type="match status" value="1"/>
</dbReference>
<dbReference type="CDD" id="cd18804">
    <property type="entry name" value="SF2_C_priA"/>
    <property type="match status" value="1"/>
</dbReference>
<dbReference type="GO" id="GO:1990077">
    <property type="term" value="C:primosome complex"/>
    <property type="evidence" value="ECO:0007669"/>
    <property type="project" value="UniProtKB-UniRule"/>
</dbReference>
<evidence type="ECO:0000256" key="12">
    <source>
        <dbReference type="HAMAP-Rule" id="MF_00983"/>
    </source>
</evidence>
<dbReference type="PANTHER" id="PTHR30580:SF0">
    <property type="entry name" value="PRIMOSOMAL PROTEIN N"/>
    <property type="match status" value="1"/>
</dbReference>
<feature type="binding site" evidence="12">
    <location>
        <position position="515"/>
    </location>
    <ligand>
        <name>Zn(2+)</name>
        <dbReference type="ChEBI" id="CHEBI:29105"/>
        <label>1</label>
    </ligand>
</feature>
<comment type="catalytic activity">
    <reaction evidence="11 12">
        <text>ATP + H2O = ADP + phosphate + H(+)</text>
        <dbReference type="Rhea" id="RHEA:13065"/>
        <dbReference type="ChEBI" id="CHEBI:15377"/>
        <dbReference type="ChEBI" id="CHEBI:15378"/>
        <dbReference type="ChEBI" id="CHEBI:30616"/>
        <dbReference type="ChEBI" id="CHEBI:43474"/>
        <dbReference type="ChEBI" id="CHEBI:456216"/>
        <dbReference type="EC" id="5.6.2.4"/>
    </reaction>
</comment>
<evidence type="ECO:0000256" key="11">
    <source>
        <dbReference type="ARBA" id="ARBA00048988"/>
    </source>
</evidence>
<dbReference type="HAMAP" id="MF_00983">
    <property type="entry name" value="PriA"/>
    <property type="match status" value="1"/>
</dbReference>
<evidence type="ECO:0000313" key="16">
    <source>
        <dbReference type="Proteomes" id="UP000315525"/>
    </source>
</evidence>
<dbReference type="AlphaFoldDB" id="A0A523URM9"/>
<dbReference type="InterPro" id="IPR041222">
    <property type="entry name" value="PriA_3primeBD"/>
</dbReference>
<keyword evidence="2 12" id="KW-0235">DNA replication</keyword>
<protein>
    <recommendedName>
        <fullName evidence="12">Replication restart protein PriA</fullName>
    </recommendedName>
    <alternativeName>
        <fullName evidence="12">ATP-dependent DNA helicase PriA</fullName>
        <ecNumber evidence="12">5.6.2.4</ecNumber>
    </alternativeName>
    <alternativeName>
        <fullName evidence="12">DNA 3'-5' helicase PriA</fullName>
    </alternativeName>
</protein>
<dbReference type="GO" id="GO:0043138">
    <property type="term" value="F:3'-5' DNA helicase activity"/>
    <property type="evidence" value="ECO:0007669"/>
    <property type="project" value="UniProtKB-EC"/>
</dbReference>
<comment type="function">
    <text evidence="12">Initiates the restart of stalled replication forks, which reloads the replicative helicase on sites other than the origin of replication. Recognizes and binds to abandoned replication forks and remodels them to uncover a helicase loading site. Promotes assembly of the primosome at these replication forks.</text>
</comment>
<dbReference type="Gene3D" id="3.40.1440.60">
    <property type="entry name" value="PriA, 3(prime) DNA-binding domain"/>
    <property type="match status" value="1"/>
</dbReference>
<dbReference type="PROSITE" id="PS51194">
    <property type="entry name" value="HELICASE_CTER"/>
    <property type="match status" value="1"/>
</dbReference>
<dbReference type="SMART" id="SM00490">
    <property type="entry name" value="HELICc"/>
    <property type="match status" value="1"/>
</dbReference>
<dbReference type="PROSITE" id="PS51192">
    <property type="entry name" value="HELICASE_ATP_BIND_1"/>
    <property type="match status" value="1"/>
</dbReference>
<evidence type="ECO:0000256" key="1">
    <source>
        <dbReference type="ARBA" id="ARBA00022515"/>
    </source>
</evidence>
<dbReference type="InterPro" id="IPR040498">
    <property type="entry name" value="PriA_CRR"/>
</dbReference>
<evidence type="ECO:0000256" key="8">
    <source>
        <dbReference type="ARBA" id="ARBA00022840"/>
    </source>
</evidence>
<proteinExistence type="inferred from homology"/>
<feature type="binding site" evidence="12">
    <location>
        <position position="555"/>
    </location>
    <ligand>
        <name>Zn(2+)</name>
        <dbReference type="ChEBI" id="CHEBI:29105"/>
        <label>1</label>
    </ligand>
</feature>
<evidence type="ECO:0000256" key="3">
    <source>
        <dbReference type="ARBA" id="ARBA00022723"/>
    </source>
</evidence>
<comment type="similarity">
    <text evidence="12">Belongs to the helicase family. PriA subfamily.</text>
</comment>
<dbReference type="CDD" id="cd17929">
    <property type="entry name" value="DEXHc_priA"/>
    <property type="match status" value="1"/>
</dbReference>